<evidence type="ECO:0000313" key="4">
    <source>
        <dbReference type="EMBL" id="QEG23830.1"/>
    </source>
</evidence>
<protein>
    <submittedName>
        <fullName evidence="4">UvrABC system protein C</fullName>
    </submittedName>
</protein>
<dbReference type="SUPFAM" id="SSF82771">
    <property type="entry name" value="GIY-YIG endonuclease"/>
    <property type="match status" value="1"/>
</dbReference>
<dbReference type="InterPro" id="IPR036876">
    <property type="entry name" value="UVR_dom_sf"/>
</dbReference>
<dbReference type="AlphaFoldDB" id="A0A5B9PF74"/>
<dbReference type="SUPFAM" id="SSF46600">
    <property type="entry name" value="C-terminal UvrC-binding domain of UvrB"/>
    <property type="match status" value="1"/>
</dbReference>
<evidence type="ECO:0000259" key="3">
    <source>
        <dbReference type="PROSITE" id="PS50164"/>
    </source>
</evidence>
<feature type="domain" description="UVR" evidence="2">
    <location>
        <begin position="251"/>
        <end position="286"/>
    </location>
</feature>
<reference evidence="4 5" key="1">
    <citation type="submission" date="2019-08" db="EMBL/GenBank/DDBJ databases">
        <title>Deep-cultivation of Planctomycetes and their phenomic and genomic characterization uncovers novel biology.</title>
        <authorList>
            <person name="Wiegand S."/>
            <person name="Jogler M."/>
            <person name="Boedeker C."/>
            <person name="Pinto D."/>
            <person name="Vollmers J."/>
            <person name="Rivas-Marin E."/>
            <person name="Kohn T."/>
            <person name="Peeters S.H."/>
            <person name="Heuer A."/>
            <person name="Rast P."/>
            <person name="Oberbeckmann S."/>
            <person name="Bunk B."/>
            <person name="Jeske O."/>
            <person name="Meyerdierks A."/>
            <person name="Storesund J.E."/>
            <person name="Kallscheuer N."/>
            <person name="Luecker S."/>
            <person name="Lage O.M."/>
            <person name="Pohl T."/>
            <person name="Merkel B.J."/>
            <person name="Hornburger P."/>
            <person name="Mueller R.-W."/>
            <person name="Bruemmer F."/>
            <person name="Labrenz M."/>
            <person name="Spormann A.M."/>
            <person name="Op den Camp H."/>
            <person name="Overmann J."/>
            <person name="Amann R."/>
            <person name="Jetten M.S.M."/>
            <person name="Mascher T."/>
            <person name="Medema M.H."/>
            <person name="Devos D.P."/>
            <person name="Kaster A.-K."/>
            <person name="Ovreas L."/>
            <person name="Rohde M."/>
            <person name="Galperin M.Y."/>
            <person name="Jogler C."/>
        </authorList>
    </citation>
    <scope>NUCLEOTIDE SEQUENCE [LARGE SCALE GENOMIC DNA]</scope>
    <source>
        <strain evidence="4 5">FC18</strain>
    </source>
</reference>
<dbReference type="PANTHER" id="PTHR30562">
    <property type="entry name" value="UVRC/OXIDOREDUCTASE"/>
    <property type="match status" value="1"/>
</dbReference>
<gene>
    <name evidence="4" type="primary">uvrC_2</name>
    <name evidence="4" type="ORF">MFFC18_37340</name>
</gene>
<name>A0A5B9PF74_9BACT</name>
<evidence type="ECO:0000256" key="1">
    <source>
        <dbReference type="ARBA" id="ARBA00023236"/>
    </source>
</evidence>
<sequence>MPALLKKRKLEFEGFGPSILSAVARERLDDSPVPKDRMQARAMLHDQCPITPGVYGWLDNNNQICYVGKSKCLRKRLLSYFAKTPADKKTVRIVQHSHRLVWEPVSHELLALIREQELIYRWRPEFNTQGQPVKRQPAFLCISGGVAPNVFFTRRVTPKAQFSIGPISGTGRLRAAVESMNQIFRLRDCPDKTPFSYNEQMQLFDNPSSAKCIRYELNSCPGPCAGLCDRKDYLGNMQQAMDFLLGGVTSKLTLDRLQDEMKAASLSHSFERAAVLRDHFLNLRWLARRLKQLESAQQKLNGVLPITGKNYQKLWLILRGGRLVGSAAAPRDRKRKEQAVEKLEAIEEKDFGLPTNLMEMNMQMIMMSWFRKYPKYKQQLKSFDEAIETCKRPSA</sequence>
<dbReference type="GO" id="GO:0009380">
    <property type="term" value="C:excinuclease repair complex"/>
    <property type="evidence" value="ECO:0007669"/>
    <property type="project" value="TreeGrafter"/>
</dbReference>
<evidence type="ECO:0000313" key="5">
    <source>
        <dbReference type="Proteomes" id="UP000322214"/>
    </source>
</evidence>
<dbReference type="SMART" id="SM00465">
    <property type="entry name" value="GIYc"/>
    <property type="match status" value="1"/>
</dbReference>
<dbReference type="RefSeq" id="WP_075083045.1">
    <property type="nucleotide sequence ID" value="NZ_CP042912.1"/>
</dbReference>
<accession>A0A5B9PF74</accession>
<dbReference type="STRING" id="980251.GCA_001642875_00251"/>
<dbReference type="PROSITE" id="PS50151">
    <property type="entry name" value="UVR"/>
    <property type="match status" value="1"/>
</dbReference>
<dbReference type="InterPro" id="IPR047296">
    <property type="entry name" value="GIY-YIG_UvrC_Cho"/>
</dbReference>
<dbReference type="Gene3D" id="3.40.1440.10">
    <property type="entry name" value="GIY-YIG endonuclease"/>
    <property type="match status" value="1"/>
</dbReference>
<keyword evidence="1" id="KW-0227">DNA damage</keyword>
<dbReference type="InterPro" id="IPR000305">
    <property type="entry name" value="GIY-YIG_endonuc"/>
</dbReference>
<dbReference type="KEGG" id="mff:MFFC18_37340"/>
<organism evidence="4 5">
    <name type="scientific">Mariniblastus fucicola</name>
    <dbReference type="NCBI Taxonomy" id="980251"/>
    <lineage>
        <taxon>Bacteria</taxon>
        <taxon>Pseudomonadati</taxon>
        <taxon>Planctomycetota</taxon>
        <taxon>Planctomycetia</taxon>
        <taxon>Pirellulales</taxon>
        <taxon>Pirellulaceae</taxon>
        <taxon>Mariniblastus</taxon>
    </lineage>
</organism>
<feature type="domain" description="GIY-YIG" evidence="3">
    <location>
        <begin position="50"/>
        <end position="128"/>
    </location>
</feature>
<dbReference type="GO" id="GO:0006289">
    <property type="term" value="P:nucleotide-excision repair"/>
    <property type="evidence" value="ECO:0007669"/>
    <property type="project" value="InterPro"/>
</dbReference>
<dbReference type="EMBL" id="CP042912">
    <property type="protein sequence ID" value="QEG23830.1"/>
    <property type="molecule type" value="Genomic_DNA"/>
</dbReference>
<keyword evidence="5" id="KW-1185">Reference proteome</keyword>
<dbReference type="InterPro" id="IPR035901">
    <property type="entry name" value="GIY-YIG_endonuc_sf"/>
</dbReference>
<evidence type="ECO:0000259" key="2">
    <source>
        <dbReference type="PROSITE" id="PS50151"/>
    </source>
</evidence>
<dbReference type="Proteomes" id="UP000322214">
    <property type="component" value="Chromosome"/>
</dbReference>
<dbReference type="CDD" id="cd10434">
    <property type="entry name" value="GIY-YIG_UvrC_Cho"/>
    <property type="match status" value="1"/>
</dbReference>
<dbReference type="Pfam" id="PF01541">
    <property type="entry name" value="GIY-YIG"/>
    <property type="match status" value="1"/>
</dbReference>
<dbReference type="InterPro" id="IPR001943">
    <property type="entry name" value="UVR_dom"/>
</dbReference>
<keyword evidence="1" id="KW-0742">SOS response</keyword>
<dbReference type="PROSITE" id="PS50164">
    <property type="entry name" value="GIY_YIG"/>
    <property type="match status" value="1"/>
</dbReference>
<proteinExistence type="predicted"/>
<dbReference type="InterPro" id="IPR050066">
    <property type="entry name" value="UvrABC_protein_C"/>
</dbReference>
<dbReference type="GO" id="GO:0009432">
    <property type="term" value="P:SOS response"/>
    <property type="evidence" value="ECO:0007669"/>
    <property type="project" value="UniProtKB-KW"/>
</dbReference>
<dbReference type="PANTHER" id="PTHR30562:SF1">
    <property type="entry name" value="UVRABC SYSTEM PROTEIN C"/>
    <property type="match status" value="1"/>
</dbReference>